<dbReference type="EMBL" id="JACEIB010000027">
    <property type="protein sequence ID" value="MBA2936282.1"/>
    <property type="molecule type" value="Genomic_DNA"/>
</dbReference>
<dbReference type="AlphaFoldDB" id="A0A838LBP4"/>
<dbReference type="RefSeq" id="WP_160364153.1">
    <property type="nucleotide sequence ID" value="NZ_JACEIB010000027.1"/>
</dbReference>
<proteinExistence type="inferred from homology"/>
<gene>
    <name evidence="3" type="ORF">HZF05_19545</name>
</gene>
<evidence type="ECO:0000313" key="4">
    <source>
        <dbReference type="Proteomes" id="UP000570166"/>
    </source>
</evidence>
<evidence type="ECO:0000256" key="1">
    <source>
        <dbReference type="ARBA" id="ARBA00009600"/>
    </source>
</evidence>
<dbReference type="Pfam" id="PF02622">
    <property type="entry name" value="DUF179"/>
    <property type="match status" value="1"/>
</dbReference>
<name>A0A838LBP4_9SPHN</name>
<reference evidence="3 4" key="1">
    <citation type="submission" date="2020-07" db="EMBL/GenBank/DDBJ databases">
        <authorList>
            <person name="Sun Q."/>
        </authorList>
    </citation>
    <scope>NUCLEOTIDE SEQUENCE [LARGE SCALE GENOMIC DNA]</scope>
    <source>
        <strain evidence="3 4">CGMCC 1.13654</strain>
    </source>
</reference>
<keyword evidence="4" id="KW-1185">Reference proteome</keyword>
<dbReference type="SUPFAM" id="SSF143456">
    <property type="entry name" value="VC0467-like"/>
    <property type="match status" value="1"/>
</dbReference>
<dbReference type="Proteomes" id="UP000570166">
    <property type="component" value="Unassembled WGS sequence"/>
</dbReference>
<dbReference type="Gene3D" id="3.40.1740.10">
    <property type="entry name" value="VC0467-like"/>
    <property type="match status" value="1"/>
</dbReference>
<organism evidence="3 4">
    <name type="scientific">Sphingomonas chungangi</name>
    <dbReference type="NCBI Taxonomy" id="2683589"/>
    <lineage>
        <taxon>Bacteria</taxon>
        <taxon>Pseudomonadati</taxon>
        <taxon>Pseudomonadota</taxon>
        <taxon>Alphaproteobacteria</taxon>
        <taxon>Sphingomonadales</taxon>
        <taxon>Sphingomonadaceae</taxon>
        <taxon>Sphingomonas</taxon>
    </lineage>
</organism>
<protein>
    <recommendedName>
        <fullName evidence="2">UPF0301 protein HZF05_19545</fullName>
    </recommendedName>
</protein>
<dbReference type="PANTHER" id="PTHR30327">
    <property type="entry name" value="UNCHARACTERIZED PROTEIN YQGE"/>
    <property type="match status" value="1"/>
</dbReference>
<dbReference type="GO" id="GO:0005829">
    <property type="term" value="C:cytosol"/>
    <property type="evidence" value="ECO:0007669"/>
    <property type="project" value="TreeGrafter"/>
</dbReference>
<accession>A0A838LBP4</accession>
<evidence type="ECO:0000313" key="3">
    <source>
        <dbReference type="EMBL" id="MBA2936282.1"/>
    </source>
</evidence>
<dbReference type="InterPro" id="IPR003774">
    <property type="entry name" value="AlgH-like"/>
</dbReference>
<comment type="similarity">
    <text evidence="1 2">Belongs to the UPF0301 (AlgH) family.</text>
</comment>
<dbReference type="HAMAP" id="MF_00758">
    <property type="entry name" value="UPF0301"/>
    <property type="match status" value="1"/>
</dbReference>
<sequence>MDGPRFLTGQLLLAMPGMTDPRFERAVIAMCNHDEQGALGIGIGHHVAGITLHTLMRQLDLDPGVAPDAPLFMGGPVEQNRGFVVHSEDWEGEGSIDVAGLWRLTSTLDVLRAIGEGRGPRKWLAALGYAGWGAGQLDDELLSNGWFGVPGNDALLFEREVGHRWTAAFASGGIDVRLLSASSGHA</sequence>
<comment type="caution">
    <text evidence="3">The sequence shown here is derived from an EMBL/GenBank/DDBJ whole genome shotgun (WGS) entry which is preliminary data.</text>
</comment>
<dbReference type="PANTHER" id="PTHR30327:SF1">
    <property type="entry name" value="UPF0301 PROTEIN YQGE"/>
    <property type="match status" value="1"/>
</dbReference>
<evidence type="ECO:0000256" key="2">
    <source>
        <dbReference type="HAMAP-Rule" id="MF_00758"/>
    </source>
</evidence>